<feature type="transmembrane region" description="Helical" evidence="1">
    <location>
        <begin position="116"/>
        <end position="134"/>
    </location>
</feature>
<dbReference type="InterPro" id="IPR021878">
    <property type="entry name" value="TgpA_N"/>
</dbReference>
<dbReference type="PANTHER" id="PTHR42736:SF1">
    <property type="entry name" value="PROTEIN-GLUTAMINE GAMMA-GLUTAMYLTRANSFERASE"/>
    <property type="match status" value="1"/>
</dbReference>
<protein>
    <submittedName>
        <fullName evidence="3">TransglutaminaseTgpA domain-containing protein</fullName>
    </submittedName>
</protein>
<dbReference type="Pfam" id="PF13559">
    <property type="entry name" value="DUF4129"/>
    <property type="match status" value="1"/>
</dbReference>
<proteinExistence type="predicted"/>
<dbReference type="PANTHER" id="PTHR42736">
    <property type="entry name" value="PROTEIN-GLUTAMINE GAMMA-GLUTAMYLTRANSFERASE"/>
    <property type="match status" value="1"/>
</dbReference>
<dbReference type="SMART" id="SM00460">
    <property type="entry name" value="TGc"/>
    <property type="match status" value="1"/>
</dbReference>
<dbReference type="Gene3D" id="3.10.620.30">
    <property type="match status" value="1"/>
</dbReference>
<accession>A0ABZ0L476</accession>
<dbReference type="InterPro" id="IPR025403">
    <property type="entry name" value="TgpA-like_C"/>
</dbReference>
<evidence type="ECO:0000256" key="1">
    <source>
        <dbReference type="SAM" id="Phobius"/>
    </source>
</evidence>
<feature type="domain" description="Transglutaminase-like" evidence="2">
    <location>
        <begin position="473"/>
        <end position="547"/>
    </location>
</feature>
<keyword evidence="1" id="KW-0812">Transmembrane</keyword>
<evidence type="ECO:0000259" key="2">
    <source>
        <dbReference type="SMART" id="SM00460"/>
    </source>
</evidence>
<dbReference type="EMBL" id="CP129118">
    <property type="protein sequence ID" value="WOV86713.1"/>
    <property type="molecule type" value="Genomic_DNA"/>
</dbReference>
<gene>
    <name evidence="3" type="ORF">QWT69_12610</name>
</gene>
<dbReference type="InterPro" id="IPR052901">
    <property type="entry name" value="Bact_TGase-like"/>
</dbReference>
<feature type="transmembrane region" description="Helical" evidence="1">
    <location>
        <begin position="166"/>
        <end position="186"/>
    </location>
</feature>
<keyword evidence="1" id="KW-0472">Membrane</keyword>
<feature type="transmembrane region" description="Helical" evidence="1">
    <location>
        <begin position="66"/>
        <end position="84"/>
    </location>
</feature>
<reference evidence="3 4" key="1">
    <citation type="submission" date="2023-06" db="EMBL/GenBank/DDBJ databases">
        <title>Sporosarcina sp. nov., isolated from Korean tranditional fermented seafood 'Jeotgal'.</title>
        <authorList>
            <person name="Yang A.I."/>
            <person name="Shin N.-R."/>
        </authorList>
    </citation>
    <scope>NUCLEOTIDE SEQUENCE [LARGE SCALE GENOMIC DNA]</scope>
    <source>
        <strain evidence="3 4">T2O-4</strain>
    </source>
</reference>
<organism evidence="3 4">
    <name type="scientific">Sporosarcina oncorhynchi</name>
    <dbReference type="NCBI Taxonomy" id="3056444"/>
    <lineage>
        <taxon>Bacteria</taxon>
        <taxon>Bacillati</taxon>
        <taxon>Bacillota</taxon>
        <taxon>Bacilli</taxon>
        <taxon>Bacillales</taxon>
        <taxon>Caryophanaceae</taxon>
        <taxon>Sporosarcina</taxon>
    </lineage>
</organism>
<keyword evidence="4" id="KW-1185">Reference proteome</keyword>
<feature type="transmembrane region" description="Helical" evidence="1">
    <location>
        <begin position="610"/>
        <end position="628"/>
    </location>
</feature>
<evidence type="ECO:0000313" key="4">
    <source>
        <dbReference type="Proteomes" id="UP001303902"/>
    </source>
</evidence>
<dbReference type="SUPFAM" id="SSF54001">
    <property type="entry name" value="Cysteine proteinases"/>
    <property type="match status" value="1"/>
</dbReference>
<feature type="transmembrane region" description="Helical" evidence="1">
    <location>
        <begin position="38"/>
        <end position="54"/>
    </location>
</feature>
<feature type="transmembrane region" description="Helical" evidence="1">
    <location>
        <begin position="141"/>
        <end position="160"/>
    </location>
</feature>
<evidence type="ECO:0000313" key="3">
    <source>
        <dbReference type="EMBL" id="WOV86713.1"/>
    </source>
</evidence>
<dbReference type="RefSeq" id="WP_317966159.1">
    <property type="nucleotide sequence ID" value="NZ_CP129118.1"/>
</dbReference>
<name>A0ABZ0L476_9BACL</name>
<dbReference type="Pfam" id="PF01841">
    <property type="entry name" value="Transglut_core"/>
    <property type="match status" value="1"/>
</dbReference>
<dbReference type="Pfam" id="PF11992">
    <property type="entry name" value="TgpA_N"/>
    <property type="match status" value="1"/>
</dbReference>
<dbReference type="InterPro" id="IPR038765">
    <property type="entry name" value="Papain-like_cys_pep_sf"/>
</dbReference>
<dbReference type="InterPro" id="IPR002931">
    <property type="entry name" value="Transglutaminase-like"/>
</dbReference>
<dbReference type="Proteomes" id="UP001303902">
    <property type="component" value="Chromosome"/>
</dbReference>
<feature type="transmembrane region" description="Helical" evidence="1">
    <location>
        <begin position="198"/>
        <end position="219"/>
    </location>
</feature>
<keyword evidence="1" id="KW-1133">Transmembrane helix</keyword>
<sequence length="729" mass="83719">MNEGRMDIRLLLMMYTLAFILLWEWLLPVVKLTDTDHVGIFLYFIALSFIFGLLRFRWWVSIPLKIVYVFTALHYVFFETVLLTRETASLLIADLASNFSVLEIGDWESISNPFRTVLFFILLWMTIYLIRHWIEVRKSILLFYAMTVIFIAVLDTFSSYDADGAIFRIMMTGLLLIGLLTISKLAHKHGRKMSVRRFTTLAVPLLFAVVASGTLASFLPDKEPVWADPVPFLKSLMNGDNALGSGSSVSQSGYDPDDSRLGGSFVQDSTVIFKAVVPRKQYWKIETKNTYTSKGWETNEVVSDPIVISPGQLIVDDPTNMMEDSDYLSANISMKSPLPYLVYPYGTSKIHTVMDVELNYQPENGHYWAMEMEQEIALDSYSIDFTEFEPYSLKALRETSVEDYNPGISRYLQLPENLPDRVKELAWSITETEESVYEKVKKVERYFGRSGFTYDQQNVAIPQGDEDYVDQFLFDTKRGYCDNFSTSMVVLLRAADIPARWAKGFAPGEGKQNSRGLTEYTVTNNEAHSWVEAYIPGFGWMPFEPTIGFTNPTRIDYDIDLDVTDPEIPEMEEQIRQEQEKVEPPEKVSQNNVPNPMLVSIREMIGKYKWILLLILAVSGGIVWKVYANRSKWMPKILVQTNRSRKSDWDQFSKQYMSLLKQLERVGLNRPDSMTLAEYAKTVDSFYGGNRMDILTNVYEQGIYGRVTADQDWTGLKEIWEDLINRATG</sequence>
<feature type="transmembrane region" description="Helical" evidence="1">
    <location>
        <begin position="7"/>
        <end position="26"/>
    </location>
</feature>